<reference evidence="15 16" key="1">
    <citation type="journal article" date="2010" name="Nature">
        <title>The sequence and de novo assembly of the giant panda genome.</title>
        <authorList>
            <person name="Li R."/>
            <person name="Fan W."/>
            <person name="Tian G."/>
            <person name="Zhu H."/>
            <person name="He L."/>
            <person name="Cai J."/>
            <person name="Huang Q."/>
            <person name="Cai Q."/>
            <person name="Li B."/>
            <person name="Bai Y."/>
            <person name="Zhang Z."/>
            <person name="Zhang Y."/>
            <person name="Wang W."/>
            <person name="Li J."/>
            <person name="Wei F."/>
            <person name="Li H."/>
            <person name="Jian M."/>
            <person name="Li J."/>
            <person name="Zhang Z."/>
            <person name="Nielsen R."/>
            <person name="Li D."/>
            <person name="Gu W."/>
            <person name="Yang Z."/>
            <person name="Xuan Z."/>
            <person name="Ryder O.A."/>
            <person name="Leung F.C."/>
            <person name="Zhou Y."/>
            <person name="Cao J."/>
            <person name="Sun X."/>
            <person name="Fu Y."/>
            <person name="Fang X."/>
            <person name="Guo X."/>
            <person name="Wang B."/>
            <person name="Hou R."/>
            <person name="Shen F."/>
            <person name="Mu B."/>
            <person name="Ni P."/>
            <person name="Lin R."/>
            <person name="Qian W."/>
            <person name="Wang G."/>
            <person name="Yu C."/>
            <person name="Nie W."/>
            <person name="Wang J."/>
            <person name="Wu Z."/>
            <person name="Liang H."/>
            <person name="Min J."/>
            <person name="Wu Q."/>
            <person name="Cheng S."/>
            <person name="Ruan J."/>
            <person name="Wang M."/>
            <person name="Shi Z."/>
            <person name="Wen M."/>
            <person name="Liu B."/>
            <person name="Ren X."/>
            <person name="Zheng H."/>
            <person name="Dong D."/>
            <person name="Cook K."/>
            <person name="Shan G."/>
            <person name="Zhang H."/>
            <person name="Kosiol C."/>
            <person name="Xie X."/>
            <person name="Lu Z."/>
            <person name="Zheng H."/>
            <person name="Li Y."/>
            <person name="Steiner C.C."/>
            <person name="Lam T.T."/>
            <person name="Lin S."/>
            <person name="Zhang Q."/>
            <person name="Li G."/>
            <person name="Tian J."/>
            <person name="Gong T."/>
            <person name="Liu H."/>
            <person name="Zhang D."/>
            <person name="Fang L."/>
            <person name="Ye C."/>
            <person name="Zhang J."/>
            <person name="Hu W."/>
            <person name="Xu A."/>
            <person name="Ren Y."/>
            <person name="Zhang G."/>
            <person name="Bruford M.W."/>
            <person name="Li Q."/>
            <person name="Ma L."/>
            <person name="Guo Y."/>
            <person name="An N."/>
            <person name="Hu Y."/>
            <person name="Zheng Y."/>
            <person name="Shi Y."/>
            <person name="Li Z."/>
            <person name="Liu Q."/>
            <person name="Chen Y."/>
            <person name="Zhao J."/>
            <person name="Qu N."/>
            <person name="Zhao S."/>
            <person name="Tian F."/>
            <person name="Wang X."/>
            <person name="Wang H."/>
            <person name="Xu L."/>
            <person name="Liu X."/>
            <person name="Vinar T."/>
            <person name="Wang Y."/>
            <person name="Lam T.W."/>
            <person name="Yiu S.M."/>
            <person name="Liu S."/>
            <person name="Zhang H."/>
            <person name="Li D."/>
            <person name="Huang Y."/>
            <person name="Wang X."/>
            <person name="Yang G."/>
            <person name="Jiang Z."/>
            <person name="Wang J."/>
            <person name="Qin N."/>
            <person name="Li L."/>
            <person name="Li J."/>
            <person name="Bolund L."/>
            <person name="Kristiansen K."/>
            <person name="Wong G.K."/>
            <person name="Olson M."/>
            <person name="Zhang X."/>
            <person name="Li S."/>
            <person name="Yang H."/>
            <person name="Wang J."/>
            <person name="Wang J."/>
        </authorList>
    </citation>
    <scope>NUCLEOTIDE SEQUENCE [LARGE SCALE GENOMIC DNA]</scope>
</reference>
<feature type="domain" description="RING-type" evidence="13">
    <location>
        <begin position="351"/>
        <end position="388"/>
    </location>
</feature>
<comment type="pathway">
    <text evidence="12">Protein modification; protein ubiquitination.</text>
</comment>
<keyword evidence="7 12" id="KW-0862">Zinc</keyword>
<evidence type="ECO:0000256" key="1">
    <source>
        <dbReference type="ARBA" id="ARBA00000900"/>
    </source>
</evidence>
<comment type="domain">
    <text evidence="12">The N-terminus is composed of the phosphotyrosine binding (PTB) domain, a short linker region and the RING-type zinc finger. The PTB domain, which is also called TKB (tyrosine kinase binding) domain, is composed of three different subdomains: a four-helix bundle (4H), a calcium-binding EF hand and a divergent SH2 domain.</text>
</comment>
<evidence type="ECO:0000313" key="15">
    <source>
        <dbReference type="Ensembl" id="ENSAMEP00000041334.1"/>
    </source>
</evidence>
<gene>
    <name evidence="15" type="primary">CBLC</name>
</gene>
<dbReference type="Gene3D" id="3.30.40.10">
    <property type="entry name" value="Zinc/RING finger domain, C3HC4 (zinc finger)"/>
    <property type="match status" value="1"/>
</dbReference>
<dbReference type="GO" id="GO:0005154">
    <property type="term" value="F:epidermal growth factor receptor binding"/>
    <property type="evidence" value="ECO:0007669"/>
    <property type="project" value="Ensembl"/>
</dbReference>
<keyword evidence="5 11" id="KW-0863">Zinc-finger</keyword>
<protein>
    <recommendedName>
        <fullName evidence="12">E3 ubiquitin-protein ligase CBL</fullName>
        <ecNumber evidence="12">2.3.2.27</ecNumber>
    </recommendedName>
</protein>
<keyword evidence="3 12" id="KW-0808">Transferase</keyword>
<dbReference type="GO" id="GO:0006511">
    <property type="term" value="P:ubiquitin-dependent protein catabolic process"/>
    <property type="evidence" value="ECO:0007669"/>
    <property type="project" value="Ensembl"/>
</dbReference>
<dbReference type="GO" id="GO:0042059">
    <property type="term" value="P:negative regulation of epidermal growth factor receptor signaling pathway"/>
    <property type="evidence" value="ECO:0007669"/>
    <property type="project" value="Ensembl"/>
</dbReference>
<evidence type="ECO:0000256" key="10">
    <source>
        <dbReference type="ARBA" id="ARBA00023036"/>
    </source>
</evidence>
<dbReference type="SUPFAM" id="SSF55550">
    <property type="entry name" value="SH2 domain"/>
    <property type="match status" value="1"/>
</dbReference>
<dbReference type="Proteomes" id="UP000008912">
    <property type="component" value="Unassembled WGS sequence"/>
</dbReference>
<comment type="function">
    <text evidence="12">E3 ubiquitin-protein ligase which accepts ubiquitin from specific E2 ubiquitin-conjugating enzymes, and transfers it to substrates, generally promoting their degradation by the proteasome.</text>
</comment>
<dbReference type="SUPFAM" id="SSF47473">
    <property type="entry name" value="EF-hand"/>
    <property type="match status" value="1"/>
</dbReference>
<dbReference type="InterPro" id="IPR018957">
    <property type="entry name" value="Znf_C3HC4_RING-type"/>
</dbReference>
<dbReference type="InterPro" id="IPR014741">
    <property type="entry name" value="Adaptor_Cbl_EF_hand-like"/>
</dbReference>
<dbReference type="InterPro" id="IPR013083">
    <property type="entry name" value="Znf_RING/FYVE/PHD"/>
</dbReference>
<keyword evidence="10" id="KW-0729">SH3-binding</keyword>
<dbReference type="PANTHER" id="PTHR23007:SF12">
    <property type="entry name" value="E3 UBIQUITIN-PROTEIN LIGASE CBL-C"/>
    <property type="match status" value="1"/>
</dbReference>
<dbReference type="PROSITE" id="PS50089">
    <property type="entry name" value="ZF_RING_2"/>
    <property type="match status" value="1"/>
</dbReference>
<dbReference type="FunFam" id="1.20.930.20:FF:000004">
    <property type="entry name" value="E3 ubiquitin-protein ligase CBL-C"/>
    <property type="match status" value="1"/>
</dbReference>
<dbReference type="GO" id="GO:0043524">
    <property type="term" value="P:negative regulation of neuron apoptotic process"/>
    <property type="evidence" value="ECO:0007669"/>
    <property type="project" value="Ensembl"/>
</dbReference>
<dbReference type="InterPro" id="IPR011992">
    <property type="entry name" value="EF-hand-dom_pair"/>
</dbReference>
<reference evidence="15" key="3">
    <citation type="submission" date="2025-09" db="UniProtKB">
        <authorList>
            <consortium name="Ensembl"/>
        </authorList>
    </citation>
    <scope>IDENTIFICATION</scope>
</reference>
<dbReference type="Pfam" id="PF02762">
    <property type="entry name" value="Cbl_N3"/>
    <property type="match status" value="1"/>
</dbReference>
<dbReference type="SUPFAM" id="SSF47668">
    <property type="entry name" value="N-terminal domain of cbl (N-cbl)"/>
    <property type="match status" value="1"/>
</dbReference>
<dbReference type="EC" id="2.3.2.27" evidence="12"/>
<evidence type="ECO:0000256" key="12">
    <source>
        <dbReference type="RuleBase" id="RU367001"/>
    </source>
</evidence>
<dbReference type="InterPro" id="IPR001841">
    <property type="entry name" value="Znf_RING"/>
</dbReference>
<comment type="catalytic activity">
    <reaction evidence="1 12">
        <text>S-ubiquitinyl-[E2 ubiquitin-conjugating enzyme]-L-cysteine + [acceptor protein]-L-lysine = [E2 ubiquitin-conjugating enzyme]-L-cysteine + N(6)-ubiquitinyl-[acceptor protein]-L-lysine.</text>
        <dbReference type="EC" id="2.3.2.27"/>
    </reaction>
</comment>
<keyword evidence="2" id="KW-0597">Phosphoprotein</keyword>
<dbReference type="PROSITE" id="PS51506">
    <property type="entry name" value="CBL_PTB"/>
    <property type="match status" value="1"/>
</dbReference>
<dbReference type="Gene3D" id="1.20.930.20">
    <property type="entry name" value="Adaptor protein Cbl, N-terminal domain"/>
    <property type="match status" value="1"/>
</dbReference>
<dbReference type="GO" id="GO:0005509">
    <property type="term" value="F:calcium ion binding"/>
    <property type="evidence" value="ECO:0007669"/>
    <property type="project" value="UniProtKB-UniRule"/>
</dbReference>
<dbReference type="FunFam" id="3.30.505.10:FF:000007">
    <property type="entry name" value="E3 ubiquitin-protein ligase CBL"/>
    <property type="match status" value="1"/>
</dbReference>
<dbReference type="Pfam" id="PF02761">
    <property type="entry name" value="Cbl_N2"/>
    <property type="match status" value="1"/>
</dbReference>
<proteinExistence type="predicted"/>
<evidence type="ECO:0000256" key="4">
    <source>
        <dbReference type="ARBA" id="ARBA00022723"/>
    </source>
</evidence>
<dbReference type="UniPathway" id="UPA00143"/>
<reference evidence="15" key="2">
    <citation type="submission" date="2025-08" db="UniProtKB">
        <authorList>
            <consortium name="Ensembl"/>
        </authorList>
    </citation>
    <scope>IDENTIFICATION</scope>
</reference>
<evidence type="ECO:0000259" key="14">
    <source>
        <dbReference type="PROSITE" id="PS51506"/>
    </source>
</evidence>
<dbReference type="FunFam" id="1.10.238.10:FF:000182">
    <property type="entry name" value="E3 ubiquitin-protein ligase CBL-C"/>
    <property type="match status" value="1"/>
</dbReference>
<dbReference type="GO" id="GO:0061630">
    <property type="term" value="F:ubiquitin protein ligase activity"/>
    <property type="evidence" value="ECO:0007669"/>
    <property type="project" value="UniProtKB-EC"/>
</dbReference>
<dbReference type="InterPro" id="IPR017907">
    <property type="entry name" value="Znf_RING_CS"/>
</dbReference>
<dbReference type="InterPro" id="IPR024162">
    <property type="entry name" value="Adaptor_Cbl"/>
</dbReference>
<evidence type="ECO:0000256" key="8">
    <source>
        <dbReference type="ARBA" id="ARBA00022837"/>
    </source>
</evidence>
<evidence type="ECO:0000256" key="7">
    <source>
        <dbReference type="ARBA" id="ARBA00022833"/>
    </source>
</evidence>
<dbReference type="GO" id="GO:1990790">
    <property type="term" value="P:response to glial cell derived neurotrophic factor"/>
    <property type="evidence" value="ECO:0007669"/>
    <property type="project" value="Ensembl"/>
</dbReference>
<dbReference type="GO" id="GO:0017124">
    <property type="term" value="F:SH3 domain binding"/>
    <property type="evidence" value="ECO:0007669"/>
    <property type="project" value="UniProtKB-KW"/>
</dbReference>
<dbReference type="Pfam" id="PF02262">
    <property type="entry name" value="Cbl_N"/>
    <property type="match status" value="1"/>
</dbReference>
<evidence type="ECO:0000256" key="6">
    <source>
        <dbReference type="ARBA" id="ARBA00022786"/>
    </source>
</evidence>
<accession>A0A7N5KKT9</accession>
<dbReference type="InterPro" id="IPR036537">
    <property type="entry name" value="Adaptor_Cbl_N_dom_sf"/>
</dbReference>
<dbReference type="GO" id="GO:0005886">
    <property type="term" value="C:plasma membrane"/>
    <property type="evidence" value="ECO:0007669"/>
    <property type="project" value="TreeGrafter"/>
</dbReference>
<dbReference type="PANTHER" id="PTHR23007">
    <property type="entry name" value="CBL"/>
    <property type="match status" value="1"/>
</dbReference>
<evidence type="ECO:0000313" key="16">
    <source>
        <dbReference type="Proteomes" id="UP000008912"/>
    </source>
</evidence>
<dbReference type="SUPFAM" id="SSF57850">
    <property type="entry name" value="RING/U-box"/>
    <property type="match status" value="1"/>
</dbReference>
<dbReference type="Pfam" id="PF00097">
    <property type="entry name" value="zf-C3HC4"/>
    <property type="match status" value="1"/>
</dbReference>
<name>A0A7N5KKT9_AILME</name>
<organism evidence="15 16">
    <name type="scientific">Ailuropoda melanoleuca</name>
    <name type="common">Giant panda</name>
    <dbReference type="NCBI Taxonomy" id="9646"/>
    <lineage>
        <taxon>Eukaryota</taxon>
        <taxon>Metazoa</taxon>
        <taxon>Chordata</taxon>
        <taxon>Craniata</taxon>
        <taxon>Vertebrata</taxon>
        <taxon>Euteleostomi</taxon>
        <taxon>Mammalia</taxon>
        <taxon>Eutheria</taxon>
        <taxon>Laurasiatheria</taxon>
        <taxon>Carnivora</taxon>
        <taxon>Caniformia</taxon>
        <taxon>Ursidae</taxon>
        <taxon>Ailuropoda</taxon>
    </lineage>
</organism>
<keyword evidence="6 12" id="KW-0833">Ubl conjugation pathway</keyword>
<keyword evidence="16" id="KW-1185">Reference proteome</keyword>
<dbReference type="InterPro" id="IPR003153">
    <property type="entry name" value="Adaptor_Cbl_N_hlx"/>
</dbReference>
<dbReference type="Gene3D" id="3.30.505.10">
    <property type="entry name" value="SH2 domain"/>
    <property type="match status" value="1"/>
</dbReference>
<dbReference type="GO" id="GO:0030971">
    <property type="term" value="F:receptor tyrosine kinase binding"/>
    <property type="evidence" value="ECO:0007669"/>
    <property type="project" value="TreeGrafter"/>
</dbReference>
<evidence type="ECO:0000256" key="9">
    <source>
        <dbReference type="ARBA" id="ARBA00022843"/>
    </source>
</evidence>
<dbReference type="GO" id="GO:0008270">
    <property type="term" value="F:zinc ion binding"/>
    <property type="evidence" value="ECO:0007669"/>
    <property type="project" value="UniProtKB-KW"/>
</dbReference>
<dbReference type="GeneTree" id="ENSGT00940000162336"/>
<evidence type="ECO:0000256" key="3">
    <source>
        <dbReference type="ARBA" id="ARBA00022679"/>
    </source>
</evidence>
<feature type="domain" description="Cbl-PTB" evidence="14">
    <location>
        <begin position="7"/>
        <end position="321"/>
    </location>
</feature>
<evidence type="ECO:0000259" key="13">
    <source>
        <dbReference type="PROSITE" id="PS50089"/>
    </source>
</evidence>
<evidence type="ECO:0000256" key="2">
    <source>
        <dbReference type="ARBA" id="ARBA00022553"/>
    </source>
</evidence>
<dbReference type="GO" id="GO:0043409">
    <property type="term" value="P:negative regulation of MAPK cascade"/>
    <property type="evidence" value="ECO:0007669"/>
    <property type="project" value="Ensembl"/>
</dbReference>
<keyword evidence="4 12" id="KW-0479">Metal-binding</keyword>
<dbReference type="InterPro" id="IPR036860">
    <property type="entry name" value="SH2_dom_sf"/>
</dbReference>
<dbReference type="AlphaFoldDB" id="A0A7N5KKT9"/>
<dbReference type="GO" id="GO:0050821">
    <property type="term" value="P:protein stabilization"/>
    <property type="evidence" value="ECO:0007669"/>
    <property type="project" value="Ensembl"/>
</dbReference>
<dbReference type="GO" id="GO:0016567">
    <property type="term" value="P:protein ubiquitination"/>
    <property type="evidence" value="ECO:0007669"/>
    <property type="project" value="UniProtKB-UniPathway"/>
</dbReference>
<dbReference type="Gene3D" id="1.10.238.10">
    <property type="entry name" value="EF-hand"/>
    <property type="match status" value="1"/>
</dbReference>
<dbReference type="GO" id="GO:0045121">
    <property type="term" value="C:membrane raft"/>
    <property type="evidence" value="ECO:0007669"/>
    <property type="project" value="TreeGrafter"/>
</dbReference>
<dbReference type="Ensembl" id="ENSAMET00000050328.1">
    <property type="protein sequence ID" value="ENSAMEP00000041334.1"/>
    <property type="gene ID" value="ENSAMEG00000012836.2"/>
</dbReference>
<dbReference type="GO" id="GO:0001784">
    <property type="term" value="F:phosphotyrosine residue binding"/>
    <property type="evidence" value="ECO:0007669"/>
    <property type="project" value="UniProtKB-UniRule"/>
</dbReference>
<dbReference type="PROSITE" id="PS00518">
    <property type="entry name" value="ZF_RING_1"/>
    <property type="match status" value="1"/>
</dbReference>
<dbReference type="InterPro" id="IPR014742">
    <property type="entry name" value="Adaptor_Cbl_SH2-like"/>
</dbReference>
<dbReference type="GO" id="GO:0007166">
    <property type="term" value="P:cell surface receptor signaling pathway"/>
    <property type="evidence" value="ECO:0007669"/>
    <property type="project" value="InterPro"/>
</dbReference>
<evidence type="ECO:0000256" key="5">
    <source>
        <dbReference type="ARBA" id="ARBA00022771"/>
    </source>
</evidence>
<evidence type="ECO:0000256" key="11">
    <source>
        <dbReference type="PROSITE-ProRule" id="PRU00175"/>
    </source>
</evidence>
<dbReference type="InterPro" id="IPR024159">
    <property type="entry name" value="Cbl_PTB"/>
</dbReference>
<dbReference type="InParanoid" id="A0A7N5KKT9"/>
<keyword evidence="8 12" id="KW-0106">Calcium</keyword>
<dbReference type="CDD" id="cd09920">
    <property type="entry name" value="SH2_Cbl-b_TKB"/>
    <property type="match status" value="1"/>
</dbReference>
<keyword evidence="9" id="KW-0832">Ubl conjugation</keyword>
<sequence>MAAAAAPWGRQWGEARALGRAVRMLQRLEEQCGDPRLASSPPSLRDLLPRLAQLLRQVAHARRAAGGGGPEGPGGARDFLIVYLHNLEAKSRQVAALLPPRGGKSANDELFREGSRLRRQLAKLALIFSYMHAELGALFPKGKYCGHTYQLTKAPAHTFWREHCGARCVLPWAEFESLLCTCHPVESGSTALALRSTINLTCSGHVSVFEFDIFTRLFRPWPTLLKNWQLLAVNHPGYMAFLTYDEVQARLQTYRDKPGSYIFRPSCTRLGQWAIGYVSSDGSILQTIPLNKPLFQALLDGQKEGFYLYPDGKNHNPDLTELYQMEPHPYIRVSEEQLQLYWAMDSTFELCKICAESNKDVKIEPCGHLLCSRCLAAWQVGLTTLPSCTVSPHFMVKVSPRGLPTCLMDQMGKLRPRESRLYSGSHRSDEGESLCLCLCLRLALCLTSAPPSPAVLLLVERAPCALLLAGRSGAGGFISLSLSLLPWRTGLIVATSQGLW</sequence>